<keyword evidence="1" id="KW-0175">Coiled coil</keyword>
<protein>
    <submittedName>
        <fullName evidence="3">Uncharacterized protein</fullName>
    </submittedName>
</protein>
<sequence length="527" mass="60636">MWNRVVGQIGQAWNPSQTDEQEDTGINGVSSTQSSSVEEADTLGKLEQDSESSTQQYKQVIASVENELSSARAKYDTLHTKFKSLQSSYETDLQAERSVIEALKEQIMQTDKEQIEANKQADSKFGRLKQQARTRINELSKEIDTLKLGLGADAKTGVTQEKFEESLNMSPSSSRASSPDRIQQELCEKEKELESVQNELTTLRQNNIELDTQLSQLQLQITQLEPLKNELKTSLTTVDRVELENTQLSNTIQDLTLKNSLLDSRINEVIEERKQCEDNLDQFKKYKLKEFQEVIHNKSDEIEALNNSLSLLRIEYADEKESRTKQDIQLSSLREDKELSRQRYQQLVLQVEGYTKEMEELKTAGKEREVLKDNQELTNTATDSVDDHLQEVNNLKAELRDCRKEIELKREEFLSKGSELCNQKQELEDVLLENDKLTNDVENYTKQLSEHTTKLEQMLSINTELSETISKLRKEVADAELAVNSSQTDLTASRDQVEQEKHTVNELEICYQKLTRKRLSYKYKSLS</sequence>
<feature type="region of interest" description="Disordered" evidence="2">
    <location>
        <begin position="159"/>
        <end position="182"/>
    </location>
</feature>
<evidence type="ECO:0000313" key="4">
    <source>
        <dbReference type="Proteomes" id="UP001165289"/>
    </source>
</evidence>
<proteinExistence type="predicted"/>
<feature type="compositionally biased region" description="Polar residues" evidence="2">
    <location>
        <begin position="27"/>
        <end position="37"/>
    </location>
</feature>
<dbReference type="AlphaFoldDB" id="A0AAV7K9Q6"/>
<dbReference type="EMBL" id="JAKMXF010000111">
    <property type="protein sequence ID" value="KAI6657518.1"/>
    <property type="molecule type" value="Genomic_DNA"/>
</dbReference>
<accession>A0AAV7K9Q6</accession>
<keyword evidence="4" id="KW-1185">Reference proteome</keyword>
<comment type="caution">
    <text evidence="3">The sequence shown here is derived from an EMBL/GenBank/DDBJ whole genome shotgun (WGS) entry which is preliminary data.</text>
</comment>
<feature type="coiled-coil region" evidence="1">
    <location>
        <begin position="193"/>
        <end position="517"/>
    </location>
</feature>
<organism evidence="3 4">
    <name type="scientific">Oopsacas minuta</name>
    <dbReference type="NCBI Taxonomy" id="111878"/>
    <lineage>
        <taxon>Eukaryota</taxon>
        <taxon>Metazoa</taxon>
        <taxon>Porifera</taxon>
        <taxon>Hexactinellida</taxon>
        <taxon>Hexasterophora</taxon>
        <taxon>Lyssacinosida</taxon>
        <taxon>Leucopsacidae</taxon>
        <taxon>Oopsacas</taxon>
    </lineage>
</organism>
<reference evidence="3 4" key="1">
    <citation type="journal article" date="2023" name="BMC Biol.">
        <title>The compact genome of the sponge Oopsacas minuta (Hexactinellida) is lacking key metazoan core genes.</title>
        <authorList>
            <person name="Santini S."/>
            <person name="Schenkelaars Q."/>
            <person name="Jourda C."/>
            <person name="Duchesne M."/>
            <person name="Belahbib H."/>
            <person name="Rocher C."/>
            <person name="Selva M."/>
            <person name="Riesgo A."/>
            <person name="Vervoort M."/>
            <person name="Leys S.P."/>
            <person name="Kodjabachian L."/>
            <person name="Le Bivic A."/>
            <person name="Borchiellini C."/>
            <person name="Claverie J.M."/>
            <person name="Renard E."/>
        </authorList>
    </citation>
    <scope>NUCLEOTIDE SEQUENCE [LARGE SCALE GENOMIC DNA]</scope>
    <source>
        <strain evidence="3">SPO-2</strain>
    </source>
</reference>
<evidence type="ECO:0000256" key="2">
    <source>
        <dbReference type="SAM" id="MobiDB-lite"/>
    </source>
</evidence>
<name>A0AAV7K9Q6_9METZ</name>
<feature type="compositionally biased region" description="Low complexity" evidence="2">
    <location>
        <begin position="166"/>
        <end position="177"/>
    </location>
</feature>
<feature type="region of interest" description="Disordered" evidence="2">
    <location>
        <begin position="1"/>
        <end position="55"/>
    </location>
</feature>
<evidence type="ECO:0000256" key="1">
    <source>
        <dbReference type="SAM" id="Coils"/>
    </source>
</evidence>
<gene>
    <name evidence="3" type="ORF">LOD99_263</name>
</gene>
<dbReference type="Proteomes" id="UP001165289">
    <property type="component" value="Unassembled WGS sequence"/>
</dbReference>
<evidence type="ECO:0000313" key="3">
    <source>
        <dbReference type="EMBL" id="KAI6657518.1"/>
    </source>
</evidence>